<dbReference type="InterPro" id="IPR029058">
    <property type="entry name" value="AB_hydrolase_fold"/>
</dbReference>
<organism evidence="2 3">
    <name type="scientific">Oryzicola mucosus</name>
    <dbReference type="NCBI Taxonomy" id="2767425"/>
    <lineage>
        <taxon>Bacteria</taxon>
        <taxon>Pseudomonadati</taxon>
        <taxon>Pseudomonadota</taxon>
        <taxon>Alphaproteobacteria</taxon>
        <taxon>Hyphomicrobiales</taxon>
        <taxon>Phyllobacteriaceae</taxon>
        <taxon>Oryzicola</taxon>
    </lineage>
</organism>
<dbReference type="GO" id="GO:0016020">
    <property type="term" value="C:membrane"/>
    <property type="evidence" value="ECO:0007669"/>
    <property type="project" value="TreeGrafter"/>
</dbReference>
<dbReference type="PANTHER" id="PTHR43798">
    <property type="entry name" value="MONOACYLGLYCEROL LIPASE"/>
    <property type="match status" value="1"/>
</dbReference>
<dbReference type="InterPro" id="IPR050266">
    <property type="entry name" value="AB_hydrolase_sf"/>
</dbReference>
<dbReference type="GO" id="GO:0047372">
    <property type="term" value="F:monoacylglycerol lipase activity"/>
    <property type="evidence" value="ECO:0007669"/>
    <property type="project" value="TreeGrafter"/>
</dbReference>
<accession>A0A8J6TY84</accession>
<keyword evidence="2" id="KW-0378">Hydrolase</keyword>
<dbReference type="GO" id="GO:0046464">
    <property type="term" value="P:acylglycerol catabolic process"/>
    <property type="evidence" value="ECO:0007669"/>
    <property type="project" value="TreeGrafter"/>
</dbReference>
<dbReference type="PRINTS" id="PR00111">
    <property type="entry name" value="ABHYDROLASE"/>
</dbReference>
<sequence length="353" mass="37973">MNFAYAFLAFLLALLLTLAGSTRVATWLIERRNSPAGSFMDIGSARIHYVHLKADKPELPPLVFIHGASGNLMDQFVPMRQALEGKADMLFFDRPGHGWSTRGSGNDTPTGQAATLAALMDRLDIKDAIVVGHSYGGAVAAIFALDHAEKTRGLLFLSPATHPWPGGETSWYYSATALPVAGWIFSETVTTLVGWGRIADATACVFAPNPVPHGYVDRASIQLVLRPPAFRANAVDVAGLYDFVRVNAPRYPGITAPSIIVTGNRDTIVYEELHSGGLARDIPGAEIVWVDNLGHKPDWIAPELVVSAIEKLSGKPVDLAAVKGRVEQRIAADNFATELCAEPRMPAGELSPQ</sequence>
<comment type="caution">
    <text evidence="2">The sequence shown here is derived from an EMBL/GenBank/DDBJ whole genome shotgun (WGS) entry which is preliminary data.</text>
</comment>
<reference evidence="2" key="1">
    <citation type="submission" date="2020-09" db="EMBL/GenBank/DDBJ databases">
        <title>Genome seq and assembly of Tianweitania sp.</title>
        <authorList>
            <person name="Chhetri G."/>
        </authorList>
    </citation>
    <scope>NUCLEOTIDE SEQUENCE</scope>
    <source>
        <strain evidence="2">Rool2</strain>
    </source>
</reference>
<keyword evidence="3" id="KW-1185">Reference proteome</keyword>
<dbReference type="EMBL" id="JACVVX010000001">
    <property type="protein sequence ID" value="MBD0414249.1"/>
    <property type="molecule type" value="Genomic_DNA"/>
</dbReference>
<dbReference type="Gene3D" id="3.40.50.1820">
    <property type="entry name" value="alpha/beta hydrolase"/>
    <property type="match status" value="1"/>
</dbReference>
<feature type="domain" description="AB hydrolase-1" evidence="1">
    <location>
        <begin position="60"/>
        <end position="167"/>
    </location>
</feature>
<dbReference type="Proteomes" id="UP000643405">
    <property type="component" value="Unassembled WGS sequence"/>
</dbReference>
<protein>
    <submittedName>
        <fullName evidence="2">Alpha/beta hydrolase</fullName>
    </submittedName>
</protein>
<dbReference type="AlphaFoldDB" id="A0A8J6TY84"/>
<dbReference type="InterPro" id="IPR000073">
    <property type="entry name" value="AB_hydrolase_1"/>
</dbReference>
<proteinExistence type="predicted"/>
<dbReference type="Pfam" id="PF00561">
    <property type="entry name" value="Abhydrolase_1"/>
    <property type="match status" value="1"/>
</dbReference>
<dbReference type="SUPFAM" id="SSF53474">
    <property type="entry name" value="alpha/beta-Hydrolases"/>
    <property type="match status" value="1"/>
</dbReference>
<dbReference type="PANTHER" id="PTHR43798:SF5">
    <property type="entry name" value="MONOACYLGLYCEROL LIPASE ABHD6"/>
    <property type="match status" value="1"/>
</dbReference>
<name>A0A8J6TY84_9HYPH</name>
<evidence type="ECO:0000313" key="2">
    <source>
        <dbReference type="EMBL" id="MBD0414249.1"/>
    </source>
</evidence>
<dbReference type="RefSeq" id="WP_188163618.1">
    <property type="nucleotide sequence ID" value="NZ_JACVVX010000001.1"/>
</dbReference>
<evidence type="ECO:0000313" key="3">
    <source>
        <dbReference type="Proteomes" id="UP000643405"/>
    </source>
</evidence>
<gene>
    <name evidence="2" type="ORF">ICI42_06235</name>
</gene>
<evidence type="ECO:0000259" key="1">
    <source>
        <dbReference type="Pfam" id="PF00561"/>
    </source>
</evidence>